<feature type="compositionally biased region" description="Acidic residues" evidence="6">
    <location>
        <begin position="346"/>
        <end position="359"/>
    </location>
</feature>
<evidence type="ECO:0000256" key="6">
    <source>
        <dbReference type="SAM" id="MobiDB-lite"/>
    </source>
</evidence>
<comment type="similarity">
    <text evidence="1">Belongs to the RAD52 family.</text>
</comment>
<name>A0A9W4IUM9_9EURO</name>
<dbReference type="GO" id="GO:0000730">
    <property type="term" value="P:DNA recombinase assembly"/>
    <property type="evidence" value="ECO:0007669"/>
    <property type="project" value="InterPro"/>
</dbReference>
<dbReference type="EMBL" id="CAJVPG010000133">
    <property type="protein sequence ID" value="CAG8359793.1"/>
    <property type="molecule type" value="Genomic_DNA"/>
</dbReference>
<keyword evidence="8" id="KW-1185">Reference proteome</keyword>
<keyword evidence="4" id="KW-0234">DNA repair</keyword>
<gene>
    <name evidence="7" type="ORF">PSALAMII_LOCUS3670</name>
</gene>
<feature type="compositionally biased region" description="Pro residues" evidence="6">
    <location>
        <begin position="389"/>
        <end position="398"/>
    </location>
</feature>
<dbReference type="GO" id="GO:0006312">
    <property type="term" value="P:mitotic recombination"/>
    <property type="evidence" value="ECO:0007669"/>
    <property type="project" value="TreeGrafter"/>
</dbReference>
<feature type="compositionally biased region" description="Pro residues" evidence="6">
    <location>
        <begin position="487"/>
        <end position="497"/>
    </location>
</feature>
<protein>
    <recommendedName>
        <fullName evidence="5">RAD52 homolog</fullName>
    </recommendedName>
</protein>
<dbReference type="FunFam" id="3.30.390.80:FF:000001">
    <property type="entry name" value="DNA repair protein RAD52 homolog"/>
    <property type="match status" value="1"/>
</dbReference>
<dbReference type="GO" id="GO:0005634">
    <property type="term" value="C:nucleus"/>
    <property type="evidence" value="ECO:0007669"/>
    <property type="project" value="InterPro"/>
</dbReference>
<dbReference type="SUPFAM" id="SSF54768">
    <property type="entry name" value="dsRNA-binding domain-like"/>
    <property type="match status" value="1"/>
</dbReference>
<dbReference type="PANTHER" id="PTHR12132">
    <property type="entry name" value="DNA REPAIR AND RECOMBINATION PROTEIN RAD52, RAD59"/>
    <property type="match status" value="1"/>
</dbReference>
<dbReference type="Gene3D" id="3.30.390.80">
    <property type="entry name" value="DNA repair protein Rad52/59/22"/>
    <property type="match status" value="1"/>
</dbReference>
<dbReference type="GO" id="GO:0003697">
    <property type="term" value="F:single-stranded DNA binding"/>
    <property type="evidence" value="ECO:0007669"/>
    <property type="project" value="UniProtKB-ARBA"/>
</dbReference>
<feature type="compositionally biased region" description="Polar residues" evidence="6">
    <location>
        <begin position="88"/>
        <end position="104"/>
    </location>
</feature>
<evidence type="ECO:0000256" key="4">
    <source>
        <dbReference type="ARBA" id="ARBA00023204"/>
    </source>
</evidence>
<dbReference type="InterPro" id="IPR042525">
    <property type="entry name" value="Rad52_Rad59_Rad22_sf"/>
</dbReference>
<evidence type="ECO:0000256" key="1">
    <source>
        <dbReference type="ARBA" id="ARBA00006638"/>
    </source>
</evidence>
<organism evidence="7 8">
    <name type="scientific">Penicillium salamii</name>
    <dbReference type="NCBI Taxonomy" id="1612424"/>
    <lineage>
        <taxon>Eukaryota</taxon>
        <taxon>Fungi</taxon>
        <taxon>Dikarya</taxon>
        <taxon>Ascomycota</taxon>
        <taxon>Pezizomycotina</taxon>
        <taxon>Eurotiomycetes</taxon>
        <taxon>Eurotiomycetidae</taxon>
        <taxon>Eurotiales</taxon>
        <taxon>Aspergillaceae</taxon>
        <taxon>Penicillium</taxon>
    </lineage>
</organism>
<dbReference type="PANTHER" id="PTHR12132:SF1">
    <property type="entry name" value="DNA REPAIR PROTEIN RAD52 HOMOLOG"/>
    <property type="match status" value="1"/>
</dbReference>
<feature type="compositionally biased region" description="Polar residues" evidence="6">
    <location>
        <begin position="662"/>
        <end position="677"/>
    </location>
</feature>
<dbReference type="InterPro" id="IPR007232">
    <property type="entry name" value="Rad52_Rad59_Rad22"/>
</dbReference>
<dbReference type="InterPro" id="IPR004585">
    <property type="entry name" value="DNA_recomb/repair_Rad52"/>
</dbReference>
<accession>A0A9W4IUM9</accession>
<dbReference type="Pfam" id="PF04098">
    <property type="entry name" value="Rad52_Rad22"/>
    <property type="match status" value="1"/>
</dbReference>
<dbReference type="GO" id="GO:0045002">
    <property type="term" value="P:double-strand break repair via single-strand annealing"/>
    <property type="evidence" value="ECO:0007669"/>
    <property type="project" value="InterPro"/>
</dbReference>
<feature type="compositionally biased region" description="Polar residues" evidence="6">
    <location>
        <begin position="553"/>
        <end position="566"/>
    </location>
</feature>
<dbReference type="InterPro" id="IPR041247">
    <property type="entry name" value="Rad52_fam"/>
</dbReference>
<proteinExistence type="inferred from homology"/>
<evidence type="ECO:0000313" key="8">
    <source>
        <dbReference type="Proteomes" id="UP001152649"/>
    </source>
</evidence>
<dbReference type="Proteomes" id="UP001152649">
    <property type="component" value="Unassembled WGS sequence"/>
</dbReference>
<feature type="compositionally biased region" description="Low complexity" evidence="6">
    <location>
        <begin position="399"/>
        <end position="433"/>
    </location>
</feature>
<evidence type="ECO:0000313" key="7">
    <source>
        <dbReference type="EMBL" id="CAG8359793.1"/>
    </source>
</evidence>
<feature type="compositionally biased region" description="Polar residues" evidence="6">
    <location>
        <begin position="593"/>
        <end position="616"/>
    </location>
</feature>
<feature type="compositionally biased region" description="Polar residues" evidence="6">
    <location>
        <begin position="447"/>
        <end position="459"/>
    </location>
</feature>
<feature type="compositionally biased region" description="Polar residues" evidence="6">
    <location>
        <begin position="117"/>
        <end position="126"/>
    </location>
</feature>
<evidence type="ECO:0000256" key="2">
    <source>
        <dbReference type="ARBA" id="ARBA00022763"/>
    </source>
</evidence>
<sequence length="677" mass="73185">MNPIDWAQFENSILPTPYSVLRSAQSTYLGIYFPKWKPSSYLILLSSCDVVIGRVSLPTRLTRHQYQHIAPNTVHLEHASVRFKIHHYQSSQPEPETDTYTPSVGDQHRSGAGSIIMPNSTTTTANPFEEPQRRMNEYTAQEIATLQARLDKKLGPEYISARPGAAGQKVHYLSADKCINLANEVFGFNGWSSSIQTIQIDFVEENQNTGRISLGLSVIMRVTLRDGTFHEDIGYGHIENCKGKAAAFEKAKKEGTTDALKRSLRNFGNVLGNCIYDKDYVSKITKVKATPGRWDVDDLHRHPDFAPPKKQPLPQQPVPDDEEISLPRPIQQARPNPPGQQGSFDGEGEFGSDFFDEADFGVAETGNPDEIVIDTEPQQPQAPISKPGPVQPGPPPVRPTVNPSVVTPSKPERWNPTGPAGRPIPPIARANPAVMASAAAQVRQAPGQVQSPNVSNPRVSATPQPPVAPQNPVNKMAQPPTKRENPPANPEMNPPTGTPSGGFFSARAVDLLRDNPNGVPQGAPQFDPHAESPSIRKTAGVDHSKSIPISRPMLSSASPAPNNSRDFVNPKADLQRRVGAPGTGTGSPISKGPSVSSYRPLTRPNPDQRSVSNPVTMNRGVPPAQNINGKRPPLADVNNNDSKKGPGGPVPIPNDPKRPRVVNSNSGSFSGARGPSQ</sequence>
<evidence type="ECO:0000256" key="5">
    <source>
        <dbReference type="ARBA" id="ARBA00077224"/>
    </source>
</evidence>
<feature type="compositionally biased region" description="Pro residues" evidence="6">
    <location>
        <begin position="305"/>
        <end position="317"/>
    </location>
</feature>
<keyword evidence="2" id="KW-0227">DNA damage</keyword>
<dbReference type="NCBIfam" id="TIGR00607">
    <property type="entry name" value="rad52"/>
    <property type="match status" value="1"/>
</dbReference>
<evidence type="ECO:0000256" key="3">
    <source>
        <dbReference type="ARBA" id="ARBA00023172"/>
    </source>
</evidence>
<feature type="region of interest" description="Disordered" evidence="6">
    <location>
        <begin position="294"/>
        <end position="677"/>
    </location>
</feature>
<comment type="caution">
    <text evidence="7">The sequence shown here is derived from an EMBL/GenBank/DDBJ whole genome shotgun (WGS) entry which is preliminary data.</text>
</comment>
<keyword evidence="3" id="KW-0233">DNA recombination</keyword>
<feature type="region of interest" description="Disordered" evidence="6">
    <location>
        <begin position="88"/>
        <end position="127"/>
    </location>
</feature>
<dbReference type="OrthoDB" id="206565at2759"/>
<dbReference type="AlphaFoldDB" id="A0A9W4IUM9"/>
<reference evidence="7" key="1">
    <citation type="submission" date="2021-07" db="EMBL/GenBank/DDBJ databases">
        <authorList>
            <person name="Branca A.L. A."/>
        </authorList>
    </citation>
    <scope>NUCLEOTIDE SEQUENCE</scope>
</reference>
<feature type="compositionally biased region" description="Basic and acidic residues" evidence="6">
    <location>
        <begin position="294"/>
        <end position="304"/>
    </location>
</feature>